<keyword evidence="3" id="KW-1185">Reference proteome</keyword>
<name>A0A399J8D0_9MICC</name>
<dbReference type="Proteomes" id="UP000265419">
    <property type="component" value="Unassembled WGS sequence"/>
</dbReference>
<dbReference type="PANTHER" id="PTHR47129">
    <property type="entry name" value="QUINONE OXIDOREDUCTASE 2"/>
    <property type="match status" value="1"/>
</dbReference>
<dbReference type="PANTHER" id="PTHR47129:SF1">
    <property type="entry name" value="NMRA-LIKE DOMAIN-CONTAINING PROTEIN"/>
    <property type="match status" value="1"/>
</dbReference>
<dbReference type="EMBL" id="QQXK01000029">
    <property type="protein sequence ID" value="RII41340.1"/>
    <property type="molecule type" value="Genomic_DNA"/>
</dbReference>
<dbReference type="RefSeq" id="WP_119425548.1">
    <property type="nucleotide sequence ID" value="NZ_QQXK01000029.1"/>
</dbReference>
<feature type="domain" description="NAD(P)-binding" evidence="1">
    <location>
        <begin position="9"/>
        <end position="151"/>
    </location>
</feature>
<reference evidence="2 3" key="1">
    <citation type="submission" date="2018-07" db="EMBL/GenBank/DDBJ databases">
        <title>Arthrobacter sp. nov., isolated from raw cow's milk with high bacterial count.</title>
        <authorList>
            <person name="Hahne J."/>
            <person name="Isele D."/>
            <person name="Lipski A."/>
        </authorList>
    </citation>
    <scope>NUCLEOTIDE SEQUENCE [LARGE SCALE GENOMIC DNA]</scope>
    <source>
        <strain evidence="2 3">JZ R-35</strain>
    </source>
</reference>
<evidence type="ECO:0000313" key="3">
    <source>
        <dbReference type="Proteomes" id="UP000265419"/>
    </source>
</evidence>
<evidence type="ECO:0000259" key="1">
    <source>
        <dbReference type="Pfam" id="PF13460"/>
    </source>
</evidence>
<dbReference type="Pfam" id="PF13460">
    <property type="entry name" value="NAD_binding_10"/>
    <property type="match status" value="1"/>
</dbReference>
<dbReference type="InterPro" id="IPR036291">
    <property type="entry name" value="NAD(P)-bd_dom_sf"/>
</dbReference>
<comment type="caution">
    <text evidence="2">The sequence shown here is derived from an EMBL/GenBank/DDBJ whole genome shotgun (WGS) entry which is preliminary data.</text>
</comment>
<gene>
    <name evidence="2" type="ORF">DWB68_12975</name>
</gene>
<dbReference type="AlphaFoldDB" id="A0A399J8D0"/>
<dbReference type="Gene3D" id="3.90.25.10">
    <property type="entry name" value="UDP-galactose 4-epimerase, domain 1"/>
    <property type="match status" value="1"/>
</dbReference>
<dbReference type="InterPro" id="IPR052718">
    <property type="entry name" value="NmrA-type_oxidoreductase"/>
</dbReference>
<accession>A0A399J8D0</accession>
<dbReference type="Gene3D" id="3.40.50.720">
    <property type="entry name" value="NAD(P)-binding Rossmann-like Domain"/>
    <property type="match status" value="1"/>
</dbReference>
<sequence length="286" mass="30287">MTTYAVTAATGQLGRLVLDALIALDVAPGDIVAIARDPRKLTELEPLGVTTRASDYGNPEALYEALQGVDRLLLISGNQVGRRLEEHTNVLDAARGAGVARVAYTSILWADFSTNPLAEEHLATERMIADTGLPHTLLRHGWYTENYTSQIPQYVAQREIVTATGGATLATAVRGDFAAADAFALVNDTADEVVWELAGPGWTMQEFASEVSALAGQQILARDVTPAELVERAVAAGVPEGGARFGAQIDASIAAGQLDAPSEPLRLLLQGREPLTMPQLVAAAQH</sequence>
<organism evidence="2 3">
    <name type="scientific">Galactobacter valiniphilus</name>
    <dbReference type="NCBI Taxonomy" id="2676122"/>
    <lineage>
        <taxon>Bacteria</taxon>
        <taxon>Bacillati</taxon>
        <taxon>Actinomycetota</taxon>
        <taxon>Actinomycetes</taxon>
        <taxon>Micrococcales</taxon>
        <taxon>Micrococcaceae</taxon>
        <taxon>Galactobacter</taxon>
    </lineage>
</organism>
<dbReference type="SUPFAM" id="SSF51735">
    <property type="entry name" value="NAD(P)-binding Rossmann-fold domains"/>
    <property type="match status" value="1"/>
</dbReference>
<evidence type="ECO:0000313" key="2">
    <source>
        <dbReference type="EMBL" id="RII41340.1"/>
    </source>
</evidence>
<dbReference type="InterPro" id="IPR016040">
    <property type="entry name" value="NAD(P)-bd_dom"/>
</dbReference>
<proteinExistence type="predicted"/>
<protein>
    <submittedName>
        <fullName evidence="2">NAD(P)-dependent oxidoreductase</fullName>
    </submittedName>
</protein>